<gene>
    <name evidence="1" type="ORF">BDR25DRAFT_339466</name>
</gene>
<comment type="caution">
    <text evidence="1">The sequence shown here is derived from an EMBL/GenBank/DDBJ whole genome shotgun (WGS) entry which is preliminary data.</text>
</comment>
<organism evidence="1 2">
    <name type="scientific">Lindgomyces ingoldianus</name>
    <dbReference type="NCBI Taxonomy" id="673940"/>
    <lineage>
        <taxon>Eukaryota</taxon>
        <taxon>Fungi</taxon>
        <taxon>Dikarya</taxon>
        <taxon>Ascomycota</taxon>
        <taxon>Pezizomycotina</taxon>
        <taxon>Dothideomycetes</taxon>
        <taxon>Pleosporomycetidae</taxon>
        <taxon>Pleosporales</taxon>
        <taxon>Lindgomycetaceae</taxon>
        <taxon>Lindgomyces</taxon>
    </lineage>
</organism>
<name>A0ACB6RBP0_9PLEO</name>
<evidence type="ECO:0000313" key="1">
    <source>
        <dbReference type="EMBL" id="KAF2476460.1"/>
    </source>
</evidence>
<keyword evidence="2" id="KW-1185">Reference proteome</keyword>
<reference evidence="1" key="1">
    <citation type="journal article" date="2020" name="Stud. Mycol.">
        <title>101 Dothideomycetes genomes: a test case for predicting lifestyles and emergence of pathogens.</title>
        <authorList>
            <person name="Haridas S."/>
            <person name="Albert R."/>
            <person name="Binder M."/>
            <person name="Bloem J."/>
            <person name="Labutti K."/>
            <person name="Salamov A."/>
            <person name="Andreopoulos B."/>
            <person name="Baker S."/>
            <person name="Barry K."/>
            <person name="Bills G."/>
            <person name="Bluhm B."/>
            <person name="Cannon C."/>
            <person name="Castanera R."/>
            <person name="Culley D."/>
            <person name="Daum C."/>
            <person name="Ezra D."/>
            <person name="Gonzalez J."/>
            <person name="Henrissat B."/>
            <person name="Kuo A."/>
            <person name="Liang C."/>
            <person name="Lipzen A."/>
            <person name="Lutzoni F."/>
            <person name="Magnuson J."/>
            <person name="Mondo S."/>
            <person name="Nolan M."/>
            <person name="Ohm R."/>
            <person name="Pangilinan J."/>
            <person name="Park H.-J."/>
            <person name="Ramirez L."/>
            <person name="Alfaro M."/>
            <person name="Sun H."/>
            <person name="Tritt A."/>
            <person name="Yoshinaga Y."/>
            <person name="Zwiers L.-H."/>
            <person name="Turgeon B."/>
            <person name="Goodwin S."/>
            <person name="Spatafora J."/>
            <person name="Crous P."/>
            <person name="Grigoriev I."/>
        </authorList>
    </citation>
    <scope>NUCLEOTIDE SEQUENCE</scope>
    <source>
        <strain evidence="1">ATCC 200398</strain>
    </source>
</reference>
<protein>
    <submittedName>
        <fullName evidence="1">Uncharacterized protein</fullName>
    </submittedName>
</protein>
<accession>A0ACB6RBP0</accession>
<proteinExistence type="predicted"/>
<sequence>MVSTRGQRGVKAAQIPATDTMLKAPPKRGSRKKAIVEEAPEAEPKAVATKRGRKKTVAIQEPVEEPEVEAKSASTRGRKKIGAKESVEEAPEVETRAASTRGRKKTVVAEAVVEAEASKVATKAPTRGRKKAVINQPVEEEAPEVGEKPAPARGHKKAATEETPAAEPKSTRAKAVSRKRVTTKAAVEPEPEPVAEPEPPKKATRGRKPAAATKEKDVETRPATKPTRGRKRVADEEPEEMREAAKQENEFGAKVAATKTTRGRKRVAIEEPVEPPRKKIVAAAKKTAKKTAPIPIVTNGAAAAKKPDRTTRGRKAVQQPPSEPKPSMLPLLSTVKVPNPLDESEDIEIENSPPLMPSPIKSSTQIQLGHVDEIVKARVSPLKAPPMKPIPQTQSVKQAKDIGMNKASPLKAPPMKPIVQVKPSLGQDTANQISPLRAPPVKHNIHLQSAVMNKDATTNQQSPLKATPFRFSNILSPRKLMGHIQPFGFSLASASKPKDLSIENVEDPFAASVSPLKASPFKPKIASPLKAPAMKPNVASPMKALDNGLVSFSHSPVHQAKIKIRTTYPFAEYPKYPNTPEANPFVEYPDVSKTPAVPAQGRTTPEANQFVEYPSLTKTPLVRPQASPAPETDPFVEYPDLSKTPAALAVSDETAKIASKTDSTSKEFAEFPNYPNTPHIAALSVETTSRVASKTDSPSKEFAEFPNYPNTPAHITIPAAKASSKVASSSHSPSKELAEFPNYPTTPIHITAPPAKATPANETTPAVELAPEVEHVSEVEPAFTVDIISPGHIGETSVWIPVPVLAPVPPNFISPAEYQDVSMEDVESFAHETEDVLERASDNQSFPSLTYPEVPSPIKSALRSPAKQDTKTPKKAVTWVSSPQAEPNSSLLVDDGVLSGTVFYVDVMSNGKDSNHLFTPLLKDMGAQCVPNWTSKTMGITHVLYKDGSPMTLEKVVASNGAVKCVNIGFVIDCDEKKTRLDETPYLISLSHVPGQTPAKLPSNVYMSTLDTNSSVHSSAKSSLNLPYTFTPARTPSKYLDNDSPVETPLQMAIPDSPRTIDSSMLKWAEERAQIMREAEDKENSQSSARNVYSPSFAKAKPLGKTPKTCPVKQRPASSVFVTSVTPFQEKLRAAKRKSEVLEPHYSVKTPIKGFGVINQVNPFASVKRRKFN</sequence>
<evidence type="ECO:0000313" key="2">
    <source>
        <dbReference type="Proteomes" id="UP000799755"/>
    </source>
</evidence>
<dbReference type="EMBL" id="MU003494">
    <property type="protein sequence ID" value="KAF2476460.1"/>
    <property type="molecule type" value="Genomic_DNA"/>
</dbReference>
<dbReference type="Proteomes" id="UP000799755">
    <property type="component" value="Unassembled WGS sequence"/>
</dbReference>